<keyword evidence="6" id="KW-1185">Reference proteome</keyword>
<organism evidence="5 6">
    <name type="scientific">Brachionus calyciflorus</name>
    <dbReference type="NCBI Taxonomy" id="104777"/>
    <lineage>
        <taxon>Eukaryota</taxon>
        <taxon>Metazoa</taxon>
        <taxon>Spiralia</taxon>
        <taxon>Gnathifera</taxon>
        <taxon>Rotifera</taxon>
        <taxon>Eurotatoria</taxon>
        <taxon>Monogononta</taxon>
        <taxon>Pseudotrocha</taxon>
        <taxon>Ploima</taxon>
        <taxon>Brachionidae</taxon>
        <taxon>Brachionus</taxon>
    </lineage>
</organism>
<dbReference type="AlphaFoldDB" id="A0A813NQK2"/>
<comment type="caution">
    <text evidence="5">The sequence shown here is derived from an EMBL/GenBank/DDBJ whole genome shotgun (WGS) entry which is preliminary data.</text>
</comment>
<dbReference type="SUPFAM" id="SSF51735">
    <property type="entry name" value="NAD(P)-binding Rossmann-fold domains"/>
    <property type="match status" value="1"/>
</dbReference>
<dbReference type="PRINTS" id="PR00080">
    <property type="entry name" value="SDRFAMILY"/>
</dbReference>
<dbReference type="InterPro" id="IPR002347">
    <property type="entry name" value="SDR_fam"/>
</dbReference>
<dbReference type="FunFam" id="3.40.50.720:FF:000137">
    <property type="entry name" value="Hydroxysteroid (17-beta) dehydrogenase 3"/>
    <property type="match status" value="1"/>
</dbReference>
<dbReference type="InterPro" id="IPR036291">
    <property type="entry name" value="NAD(P)-bd_dom_sf"/>
</dbReference>
<dbReference type="EMBL" id="CAJNOC010000286">
    <property type="protein sequence ID" value="CAF0739124.1"/>
    <property type="molecule type" value="Genomic_DNA"/>
</dbReference>
<dbReference type="Pfam" id="PF00106">
    <property type="entry name" value="adh_short"/>
    <property type="match status" value="1"/>
</dbReference>
<reference evidence="5" key="1">
    <citation type="submission" date="2021-02" db="EMBL/GenBank/DDBJ databases">
        <authorList>
            <person name="Nowell W R."/>
        </authorList>
    </citation>
    <scope>NUCLEOTIDE SEQUENCE</scope>
    <source>
        <strain evidence="5">Ploen Becks lab</strain>
    </source>
</reference>
<sequence length="323" mass="35900">MIFKDEKCNTFFQYLGLLVFGYTVIKTSLRLFNNIGTFFLGIGSVNLKKYGSWAVVTGCTDGIGKAYAEKLAKLGLNLVLISRTEEKLRNQANELKEKYSIETKIIAADFTEQSSIYSHIKQELNGLDIGVLVNNVGVSYSHPEFFDVFGQNEKTVSDMINCNITSVTKMSAIVLPGMVEKRKGVIINNASASGRIPCPLLTVYSASKAYVDFFSRALNQEYKTKGIIVQSLCPYFVSTKLSAMKKSFQAPSPNEYVSNALATIGSQSVTNGCLLHNLQGWLYEDVIPGSLFEKIQLNMMLGTRARALKKAKRLQEQQNQKKD</sequence>
<proteinExistence type="inferred from homology"/>
<evidence type="ECO:0000256" key="1">
    <source>
        <dbReference type="ARBA" id="ARBA00006484"/>
    </source>
</evidence>
<dbReference type="InterPro" id="IPR051019">
    <property type="entry name" value="VLCFA-Steroid_DH"/>
</dbReference>
<dbReference type="PANTHER" id="PTHR43899">
    <property type="entry name" value="RH59310P"/>
    <property type="match status" value="1"/>
</dbReference>
<accession>A0A813NQK2</accession>
<dbReference type="Proteomes" id="UP000663879">
    <property type="component" value="Unassembled WGS sequence"/>
</dbReference>
<evidence type="ECO:0000256" key="4">
    <source>
        <dbReference type="RuleBase" id="RU000363"/>
    </source>
</evidence>
<evidence type="ECO:0000256" key="3">
    <source>
        <dbReference type="ARBA" id="ARBA00023002"/>
    </source>
</evidence>
<dbReference type="CDD" id="cd05356">
    <property type="entry name" value="17beta-HSD1_like_SDR_c"/>
    <property type="match status" value="1"/>
</dbReference>
<dbReference type="Gene3D" id="3.40.50.720">
    <property type="entry name" value="NAD(P)-binding Rossmann-like Domain"/>
    <property type="match status" value="1"/>
</dbReference>
<dbReference type="GO" id="GO:0005783">
    <property type="term" value="C:endoplasmic reticulum"/>
    <property type="evidence" value="ECO:0007669"/>
    <property type="project" value="TreeGrafter"/>
</dbReference>
<protein>
    <submittedName>
        <fullName evidence="5">Uncharacterized protein</fullName>
    </submittedName>
</protein>
<dbReference type="PRINTS" id="PR00081">
    <property type="entry name" value="GDHRDH"/>
</dbReference>
<dbReference type="GO" id="GO:0016491">
    <property type="term" value="F:oxidoreductase activity"/>
    <property type="evidence" value="ECO:0007669"/>
    <property type="project" value="UniProtKB-KW"/>
</dbReference>
<keyword evidence="3" id="KW-0560">Oxidoreductase</keyword>
<evidence type="ECO:0000313" key="5">
    <source>
        <dbReference type="EMBL" id="CAF0739124.1"/>
    </source>
</evidence>
<evidence type="ECO:0000256" key="2">
    <source>
        <dbReference type="ARBA" id="ARBA00022857"/>
    </source>
</evidence>
<keyword evidence="2" id="KW-0521">NADP</keyword>
<dbReference type="OrthoDB" id="5545019at2759"/>
<evidence type="ECO:0000313" key="6">
    <source>
        <dbReference type="Proteomes" id="UP000663879"/>
    </source>
</evidence>
<gene>
    <name evidence="5" type="ORF">OXX778_LOCUS3294</name>
</gene>
<dbReference type="PANTHER" id="PTHR43899:SF13">
    <property type="entry name" value="RH59310P"/>
    <property type="match status" value="1"/>
</dbReference>
<comment type="similarity">
    <text evidence="1 4">Belongs to the short-chain dehydrogenases/reductases (SDR) family.</text>
</comment>
<name>A0A813NQK2_9BILA</name>
<dbReference type="PIRSF" id="PIRSF000126">
    <property type="entry name" value="11-beta-HSD1"/>
    <property type="match status" value="1"/>
</dbReference>